<evidence type="ECO:0000256" key="2">
    <source>
        <dbReference type="ARBA" id="ARBA00022692"/>
    </source>
</evidence>
<dbReference type="PANTHER" id="PTHR22911:SF6">
    <property type="entry name" value="SOLUTE CARRIER FAMILY 35 MEMBER G1"/>
    <property type="match status" value="1"/>
</dbReference>
<evidence type="ECO:0000256" key="6">
    <source>
        <dbReference type="SAM" id="Phobius"/>
    </source>
</evidence>
<evidence type="ECO:0000256" key="3">
    <source>
        <dbReference type="ARBA" id="ARBA00022989"/>
    </source>
</evidence>
<name>A0A1E1KVZ3_9HELO</name>
<feature type="domain" description="EamA" evidence="7">
    <location>
        <begin position="31"/>
        <end position="167"/>
    </location>
</feature>
<sequence length="376" mass="41465">MARRHSSVGDYESAGIEPPESVWSTVWRENRGALYIILAQVFGSSMDAIVRFLQQGGNRMHPFQIIVGRMGITFVLSSLYMWWTKVPDFPLGDPKVRLWLFLRAFFGFGGMYCLVYSVHYLPLAEATVLRFLVPLFTAWACSVFLGQTFFRKDIIAGLVAMIGVIFIAHPASIFGKVDDMYKVTDADEADHVTSNQRLIAIAVSLLGVLGAVGAYTMIRVVGDRAHALISVNYFAFFSTASSAIALLFIPGIGFTMTHDARQWILLALVGIFGFILQFLLTAGLQLDRSSKATSMLYTQVLFALSFDWAIWGVIPGGWSLFGGAIVIGSTLWSALQKPQKEATDLAKSPVVDEESPLLGAEARNTDAYRRRESSST</sequence>
<feature type="region of interest" description="Disordered" evidence="5">
    <location>
        <begin position="341"/>
        <end position="376"/>
    </location>
</feature>
<feature type="transmembrane region" description="Helical" evidence="6">
    <location>
        <begin position="308"/>
        <end position="332"/>
    </location>
</feature>
<proteinExistence type="predicted"/>
<evidence type="ECO:0000256" key="1">
    <source>
        <dbReference type="ARBA" id="ARBA00004141"/>
    </source>
</evidence>
<accession>A0A1E1KVZ3</accession>
<organism evidence="8 9">
    <name type="scientific">Rhynchosporium agropyri</name>
    <dbReference type="NCBI Taxonomy" id="914238"/>
    <lineage>
        <taxon>Eukaryota</taxon>
        <taxon>Fungi</taxon>
        <taxon>Dikarya</taxon>
        <taxon>Ascomycota</taxon>
        <taxon>Pezizomycotina</taxon>
        <taxon>Leotiomycetes</taxon>
        <taxon>Helotiales</taxon>
        <taxon>Ploettnerulaceae</taxon>
        <taxon>Rhynchosporium</taxon>
    </lineage>
</organism>
<feature type="transmembrane region" description="Helical" evidence="6">
    <location>
        <begin position="263"/>
        <end position="286"/>
    </location>
</feature>
<evidence type="ECO:0000313" key="9">
    <source>
        <dbReference type="Proteomes" id="UP000178912"/>
    </source>
</evidence>
<evidence type="ECO:0000256" key="4">
    <source>
        <dbReference type="ARBA" id="ARBA00023136"/>
    </source>
</evidence>
<protein>
    <recommendedName>
        <fullName evidence="7">EamA domain-containing protein</fullName>
    </recommendedName>
</protein>
<dbReference type="Pfam" id="PF00892">
    <property type="entry name" value="EamA"/>
    <property type="match status" value="2"/>
</dbReference>
<dbReference type="InterPro" id="IPR000620">
    <property type="entry name" value="EamA_dom"/>
</dbReference>
<comment type="subcellular location">
    <subcellularLocation>
        <location evidence="1">Membrane</location>
        <topology evidence="1">Multi-pass membrane protein</topology>
    </subcellularLocation>
</comment>
<feature type="domain" description="EamA" evidence="7">
    <location>
        <begin position="205"/>
        <end position="332"/>
    </location>
</feature>
<dbReference type="InterPro" id="IPR037185">
    <property type="entry name" value="EmrE-like"/>
</dbReference>
<gene>
    <name evidence="8" type="ORF">RAG0_09549</name>
</gene>
<feature type="transmembrane region" description="Helical" evidence="6">
    <location>
        <begin position="233"/>
        <end position="256"/>
    </location>
</feature>
<feature type="transmembrane region" description="Helical" evidence="6">
    <location>
        <begin position="198"/>
        <end position="221"/>
    </location>
</feature>
<reference evidence="9" key="1">
    <citation type="submission" date="2016-03" db="EMBL/GenBank/DDBJ databases">
        <authorList>
            <person name="Guldener U."/>
        </authorList>
    </citation>
    <scope>NUCLEOTIDE SEQUENCE [LARGE SCALE GENOMIC DNA]</scope>
    <source>
        <strain evidence="9">04CH-RAC-A.6.1</strain>
    </source>
</reference>
<dbReference type="AlphaFoldDB" id="A0A1E1KVZ3"/>
<keyword evidence="9" id="KW-1185">Reference proteome</keyword>
<dbReference type="SUPFAM" id="SSF103481">
    <property type="entry name" value="Multidrug resistance efflux transporter EmrE"/>
    <property type="match status" value="2"/>
</dbReference>
<feature type="transmembrane region" description="Helical" evidence="6">
    <location>
        <begin position="154"/>
        <end position="177"/>
    </location>
</feature>
<feature type="compositionally biased region" description="Basic and acidic residues" evidence="5">
    <location>
        <begin position="363"/>
        <end position="376"/>
    </location>
</feature>
<dbReference type="GO" id="GO:0016020">
    <property type="term" value="C:membrane"/>
    <property type="evidence" value="ECO:0007669"/>
    <property type="project" value="UniProtKB-SubCell"/>
</dbReference>
<evidence type="ECO:0000313" key="8">
    <source>
        <dbReference type="EMBL" id="CZT02326.1"/>
    </source>
</evidence>
<feature type="transmembrane region" description="Helical" evidence="6">
    <location>
        <begin position="65"/>
        <end position="83"/>
    </location>
</feature>
<dbReference type="OrthoDB" id="306876at2759"/>
<keyword evidence="2 6" id="KW-0812">Transmembrane</keyword>
<dbReference type="Proteomes" id="UP000178912">
    <property type="component" value="Unassembled WGS sequence"/>
</dbReference>
<keyword evidence="3 6" id="KW-1133">Transmembrane helix</keyword>
<dbReference type="PANTHER" id="PTHR22911">
    <property type="entry name" value="ACYL-MALONYL CONDENSING ENZYME-RELATED"/>
    <property type="match status" value="1"/>
</dbReference>
<evidence type="ECO:0000256" key="5">
    <source>
        <dbReference type="SAM" id="MobiDB-lite"/>
    </source>
</evidence>
<keyword evidence="4 6" id="KW-0472">Membrane</keyword>
<feature type="transmembrane region" description="Helical" evidence="6">
    <location>
        <begin position="128"/>
        <end position="148"/>
    </location>
</feature>
<feature type="transmembrane region" description="Helical" evidence="6">
    <location>
        <begin position="98"/>
        <end position="121"/>
    </location>
</feature>
<dbReference type="EMBL" id="FJUX01000056">
    <property type="protein sequence ID" value="CZT02326.1"/>
    <property type="molecule type" value="Genomic_DNA"/>
</dbReference>
<evidence type="ECO:0000259" key="7">
    <source>
        <dbReference type="Pfam" id="PF00892"/>
    </source>
</evidence>